<evidence type="ECO:0000313" key="3">
    <source>
        <dbReference type="Proteomes" id="UP000315971"/>
    </source>
</evidence>
<protein>
    <submittedName>
        <fullName evidence="2">DinB superfamily protein</fullName>
    </submittedName>
</protein>
<proteinExistence type="predicted"/>
<organism evidence="2 3">
    <name type="scientific">Solitalea koreensis</name>
    <dbReference type="NCBI Taxonomy" id="543615"/>
    <lineage>
        <taxon>Bacteria</taxon>
        <taxon>Pseudomonadati</taxon>
        <taxon>Bacteroidota</taxon>
        <taxon>Sphingobacteriia</taxon>
        <taxon>Sphingobacteriales</taxon>
        <taxon>Sphingobacteriaceae</taxon>
        <taxon>Solitalea</taxon>
    </lineage>
</organism>
<keyword evidence="3" id="KW-1185">Reference proteome</keyword>
<dbReference type="NCBIfam" id="NF009807">
    <property type="entry name" value="PRK13291.1"/>
    <property type="match status" value="1"/>
</dbReference>
<accession>A0A521EF32</accession>
<evidence type="ECO:0000313" key="2">
    <source>
        <dbReference type="EMBL" id="SMO82499.1"/>
    </source>
</evidence>
<evidence type="ECO:0000259" key="1">
    <source>
        <dbReference type="Pfam" id="PF12867"/>
    </source>
</evidence>
<dbReference type="EMBL" id="FXSZ01000014">
    <property type="protein sequence ID" value="SMO82499.1"/>
    <property type="molecule type" value="Genomic_DNA"/>
</dbReference>
<dbReference type="SUPFAM" id="SSF109854">
    <property type="entry name" value="DinB/YfiT-like putative metalloenzymes"/>
    <property type="match status" value="1"/>
</dbReference>
<feature type="domain" description="DinB-like" evidence="1">
    <location>
        <begin position="32"/>
        <end position="168"/>
    </location>
</feature>
<dbReference type="RefSeq" id="WP_142604703.1">
    <property type="nucleotide sequence ID" value="NZ_FXSZ01000014.1"/>
</dbReference>
<sequence>MDQQSLQYPIGKFNAAENLSQGQIEDFISDIEQLPKQIAAAIAGLSAEKLDTPYRPGGWTVRQVMHHIPDSHMNAYIRFKLALTENNPTIRPYFEDRWAELPDSQLTPIDVSLTLLSSIHQRWVVLLKAMKADDFKRSYFHPEYQQAIALLHALQMYSWHGKHHLAHIMLVTNSH</sequence>
<dbReference type="Gene3D" id="1.20.120.450">
    <property type="entry name" value="dinb family like domain"/>
    <property type="match status" value="1"/>
</dbReference>
<dbReference type="Pfam" id="PF12867">
    <property type="entry name" value="DinB_2"/>
    <property type="match status" value="1"/>
</dbReference>
<dbReference type="OrthoDB" id="9796039at2"/>
<dbReference type="InterPro" id="IPR034660">
    <property type="entry name" value="DinB/YfiT-like"/>
</dbReference>
<name>A0A521EF32_9SPHI</name>
<dbReference type="Proteomes" id="UP000315971">
    <property type="component" value="Unassembled WGS sequence"/>
</dbReference>
<reference evidence="2 3" key="1">
    <citation type="submission" date="2017-05" db="EMBL/GenBank/DDBJ databases">
        <authorList>
            <person name="Varghese N."/>
            <person name="Submissions S."/>
        </authorList>
    </citation>
    <scope>NUCLEOTIDE SEQUENCE [LARGE SCALE GENOMIC DNA]</scope>
    <source>
        <strain evidence="2 3">DSM 21342</strain>
    </source>
</reference>
<dbReference type="InterPro" id="IPR024775">
    <property type="entry name" value="DinB-like"/>
</dbReference>
<dbReference type="AlphaFoldDB" id="A0A521EF32"/>
<gene>
    <name evidence="2" type="ORF">SAMN06265350_11421</name>
</gene>